<accession>A0A336JLV6</accession>
<keyword evidence="5" id="KW-1185">Reference proteome</keyword>
<reference evidence="2 5" key="2">
    <citation type="submission" date="2018-07" db="EMBL/GenBank/DDBJ databases">
        <title>Genomic Encyclopedia of Archaeal and Bacterial Type Strains, Phase II (KMG-II): from individual species to whole genera.</title>
        <authorList>
            <person name="Goeker M."/>
        </authorList>
    </citation>
    <scope>NUCLEOTIDE SEQUENCE [LARGE SCALE GENOMIC DNA]</scope>
    <source>
        <strain evidence="2 5">JA575</strain>
    </source>
</reference>
<evidence type="ECO:0000313" key="4">
    <source>
        <dbReference type="Proteomes" id="UP000252631"/>
    </source>
</evidence>
<name>A0A336JLV6_9BRAD</name>
<dbReference type="OrthoDB" id="8141173at2"/>
<feature type="transmembrane region" description="Helical" evidence="1">
    <location>
        <begin position="54"/>
        <end position="73"/>
    </location>
</feature>
<dbReference type="EMBL" id="QRDT01000008">
    <property type="protein sequence ID" value="RED36137.1"/>
    <property type="molecule type" value="Genomic_DNA"/>
</dbReference>
<dbReference type="Proteomes" id="UP000256343">
    <property type="component" value="Unassembled WGS sequence"/>
</dbReference>
<evidence type="ECO:0000313" key="2">
    <source>
        <dbReference type="EMBL" id="RED36137.1"/>
    </source>
</evidence>
<proteinExistence type="predicted"/>
<evidence type="ECO:0000313" key="5">
    <source>
        <dbReference type="Proteomes" id="UP000256343"/>
    </source>
</evidence>
<evidence type="ECO:0000256" key="1">
    <source>
        <dbReference type="SAM" id="Phobius"/>
    </source>
</evidence>
<evidence type="ECO:0000313" key="3">
    <source>
        <dbReference type="EMBL" id="SSW90697.1"/>
    </source>
</evidence>
<keyword evidence="1" id="KW-1133">Transmembrane helix</keyword>
<organism evidence="3 4">
    <name type="scientific">Rhodopseudomonas pentothenatexigens</name>
    <dbReference type="NCBI Taxonomy" id="999699"/>
    <lineage>
        <taxon>Bacteria</taxon>
        <taxon>Pseudomonadati</taxon>
        <taxon>Pseudomonadota</taxon>
        <taxon>Alphaproteobacteria</taxon>
        <taxon>Hyphomicrobiales</taxon>
        <taxon>Nitrobacteraceae</taxon>
        <taxon>Rhodopseudomonas</taxon>
    </lineage>
</organism>
<protein>
    <submittedName>
        <fullName evidence="3">Uncharacterized protein</fullName>
    </submittedName>
</protein>
<sequence length="77" mass="8187">MAKLTQNAANQQIKLAATFVNNIGVGFIIAGIIAPGLSMLTDRPMLTKEAFLGAGLRCAVLGIVLHLLGRCVLRRIQ</sequence>
<keyword evidence="1" id="KW-0472">Membrane</keyword>
<dbReference type="EMBL" id="UFQQ01000008">
    <property type="protein sequence ID" value="SSW90697.1"/>
    <property type="molecule type" value="Genomic_DNA"/>
</dbReference>
<dbReference type="Proteomes" id="UP000252631">
    <property type="component" value="Unassembled WGS sequence"/>
</dbReference>
<gene>
    <name evidence="2" type="ORF">BJ125_10870</name>
    <name evidence="3" type="ORF">SAMN05892882_10870</name>
</gene>
<dbReference type="AlphaFoldDB" id="A0A336JLV6"/>
<feature type="transmembrane region" description="Helical" evidence="1">
    <location>
        <begin position="12"/>
        <end position="34"/>
    </location>
</feature>
<keyword evidence="1" id="KW-0812">Transmembrane</keyword>
<reference evidence="3 4" key="1">
    <citation type="submission" date="2017-08" db="EMBL/GenBank/DDBJ databases">
        <authorList>
            <person name="de Groot N.N."/>
        </authorList>
    </citation>
    <scope>NUCLEOTIDE SEQUENCE [LARGE SCALE GENOMIC DNA]</scope>
    <source>
        <strain evidence="3 4">JA575</strain>
    </source>
</reference>
<dbReference type="RefSeq" id="WP_114357774.1">
    <property type="nucleotide sequence ID" value="NZ_QRDT01000008.1"/>
</dbReference>